<dbReference type="EMBL" id="JAODUO010000667">
    <property type="protein sequence ID" value="KAK2176349.1"/>
    <property type="molecule type" value="Genomic_DNA"/>
</dbReference>
<sequence>MSTYRTVLASSSWFAVTVAVIHFVVALCRARSVTHAAVVNVCLAVNTCEARRTGTVVLIDHVVTGCAVFTGTAGALINVVLTVVAIVTGDTGTLVGTLTLQVLTCRPIDTLFLRTHILVHAL</sequence>
<reference evidence="1" key="1">
    <citation type="journal article" date="2023" name="Mol. Biol. Evol.">
        <title>Third-Generation Sequencing Reveals the Adaptive Role of the Epigenome in Three Deep-Sea Polychaetes.</title>
        <authorList>
            <person name="Perez M."/>
            <person name="Aroh O."/>
            <person name="Sun Y."/>
            <person name="Lan Y."/>
            <person name="Juniper S.K."/>
            <person name="Young C.R."/>
            <person name="Angers B."/>
            <person name="Qian P.Y."/>
        </authorList>
    </citation>
    <scope>NUCLEOTIDE SEQUENCE</scope>
    <source>
        <strain evidence="1">R07B-5</strain>
    </source>
</reference>
<evidence type="ECO:0000313" key="1">
    <source>
        <dbReference type="EMBL" id="KAK2176349.1"/>
    </source>
</evidence>
<dbReference type="Proteomes" id="UP001209878">
    <property type="component" value="Unassembled WGS sequence"/>
</dbReference>
<organism evidence="1 2">
    <name type="scientific">Ridgeia piscesae</name>
    <name type="common">Tubeworm</name>
    <dbReference type="NCBI Taxonomy" id="27915"/>
    <lineage>
        <taxon>Eukaryota</taxon>
        <taxon>Metazoa</taxon>
        <taxon>Spiralia</taxon>
        <taxon>Lophotrochozoa</taxon>
        <taxon>Annelida</taxon>
        <taxon>Polychaeta</taxon>
        <taxon>Sedentaria</taxon>
        <taxon>Canalipalpata</taxon>
        <taxon>Sabellida</taxon>
        <taxon>Siboglinidae</taxon>
        <taxon>Ridgeia</taxon>
    </lineage>
</organism>
<name>A0AAD9NR27_RIDPI</name>
<evidence type="ECO:0000313" key="2">
    <source>
        <dbReference type="Proteomes" id="UP001209878"/>
    </source>
</evidence>
<accession>A0AAD9NR27</accession>
<proteinExistence type="predicted"/>
<comment type="caution">
    <text evidence="1">The sequence shown here is derived from an EMBL/GenBank/DDBJ whole genome shotgun (WGS) entry which is preliminary data.</text>
</comment>
<dbReference type="AlphaFoldDB" id="A0AAD9NR27"/>
<gene>
    <name evidence="1" type="ORF">NP493_666g00008</name>
</gene>
<protein>
    <submittedName>
        <fullName evidence="1">Uncharacterized protein</fullName>
    </submittedName>
</protein>
<keyword evidence="2" id="KW-1185">Reference proteome</keyword>